<dbReference type="CDD" id="cd06163">
    <property type="entry name" value="S2P-M50_PDZ_RseP-like"/>
    <property type="match status" value="1"/>
</dbReference>
<comment type="subcellular location">
    <subcellularLocation>
        <location evidence="2">Membrane</location>
        <topology evidence="2">Multi-pass membrane protein</topology>
    </subcellularLocation>
</comment>
<feature type="transmembrane region" description="Helical" evidence="11">
    <location>
        <begin position="336"/>
        <end position="354"/>
    </location>
</feature>
<proteinExistence type="inferred from homology"/>
<keyword evidence="4" id="KW-0645">Protease</keyword>
<gene>
    <name evidence="13" type="ORF">COZ78_00580</name>
</gene>
<dbReference type="PANTHER" id="PTHR42837">
    <property type="entry name" value="REGULATOR OF SIGMA-E PROTEASE RSEP"/>
    <property type="match status" value="1"/>
</dbReference>
<name>A0A2M7IZ55_9BACT</name>
<dbReference type="GO" id="GO:0006508">
    <property type="term" value="P:proteolysis"/>
    <property type="evidence" value="ECO:0007669"/>
    <property type="project" value="UniProtKB-KW"/>
</dbReference>
<dbReference type="SMART" id="SM00228">
    <property type="entry name" value="PDZ"/>
    <property type="match status" value="1"/>
</dbReference>
<reference evidence="14" key="1">
    <citation type="submission" date="2017-09" db="EMBL/GenBank/DDBJ databases">
        <title>Depth-based differentiation of microbial function through sediment-hosted aquifers and enrichment of novel symbionts in the deep terrestrial subsurface.</title>
        <authorList>
            <person name="Probst A.J."/>
            <person name="Ladd B."/>
            <person name="Jarett J.K."/>
            <person name="Geller-Mcgrath D.E."/>
            <person name="Sieber C.M.K."/>
            <person name="Emerson J.B."/>
            <person name="Anantharaman K."/>
            <person name="Thomas B.C."/>
            <person name="Malmstrom R."/>
            <person name="Stieglmeier M."/>
            <person name="Klingl A."/>
            <person name="Woyke T."/>
            <person name="Ryan C.M."/>
            <person name="Banfield J.F."/>
        </authorList>
    </citation>
    <scope>NUCLEOTIDE SEQUENCE [LARGE SCALE GENOMIC DNA]</scope>
</reference>
<comment type="caution">
    <text evidence="13">The sequence shown here is derived from an EMBL/GenBank/DDBJ whole genome shotgun (WGS) entry which is preliminary data.</text>
</comment>
<keyword evidence="5 11" id="KW-0812">Transmembrane</keyword>
<keyword evidence="6" id="KW-0378">Hydrolase</keyword>
<evidence type="ECO:0000256" key="7">
    <source>
        <dbReference type="ARBA" id="ARBA00022833"/>
    </source>
</evidence>
<sequence length="361" mass="39508">MLLTIIIVLFSLVLLTALHELGHFLLARKFGVRVEEFGIGYPPRIFGKKIGQTIYSLNLLPFGAFVRILGDEETDNSQESFSQKTLWQRALILAGGVVSFWLVAVIIFTIIIGVGGIPTAVDDDFAQAGANPFIQILQVVPKSPAELAGIKPGDKIINLKFANEDLQSGKVGEAQGFIASHKGEEIQMGVMRGDQEIDIVVTPRINPPMGEGALGIAMARVVLTKTAWYKAPYKGVEITIQQTKNIPLTLVKAIKSKMQGQKNNDLQFVGPIGLGQIMGQALGQGWGNFLMLIAMISIWMALFNLLPIPALDGGRLLFLGIELIRRKPVNPVIEKRITAVFFFIMIGFMALVSIKDVIKLF</sequence>
<evidence type="ECO:0000313" key="13">
    <source>
        <dbReference type="EMBL" id="PIX03394.1"/>
    </source>
</evidence>
<dbReference type="InterPro" id="IPR036034">
    <property type="entry name" value="PDZ_sf"/>
</dbReference>
<evidence type="ECO:0000259" key="12">
    <source>
        <dbReference type="SMART" id="SM00228"/>
    </source>
</evidence>
<evidence type="ECO:0000256" key="10">
    <source>
        <dbReference type="ARBA" id="ARBA00023136"/>
    </source>
</evidence>
<organism evidence="13 14">
    <name type="scientific">bacterium (Candidatus Gribaldobacteria) CG_4_8_14_3_um_filter_42_11</name>
    <dbReference type="NCBI Taxonomy" id="2014267"/>
    <lineage>
        <taxon>Bacteria</taxon>
        <taxon>Candidatus Gribaldobacteria</taxon>
    </lineage>
</organism>
<evidence type="ECO:0000256" key="5">
    <source>
        <dbReference type="ARBA" id="ARBA00022692"/>
    </source>
</evidence>
<dbReference type="GO" id="GO:0016020">
    <property type="term" value="C:membrane"/>
    <property type="evidence" value="ECO:0007669"/>
    <property type="project" value="UniProtKB-SubCell"/>
</dbReference>
<accession>A0A2M7IZ55</accession>
<dbReference type="SUPFAM" id="SSF50156">
    <property type="entry name" value="PDZ domain-like"/>
    <property type="match status" value="1"/>
</dbReference>
<evidence type="ECO:0000313" key="14">
    <source>
        <dbReference type="Proteomes" id="UP000230505"/>
    </source>
</evidence>
<dbReference type="Proteomes" id="UP000230505">
    <property type="component" value="Unassembled WGS sequence"/>
</dbReference>
<comment type="cofactor">
    <cofactor evidence="1">
        <name>Zn(2+)</name>
        <dbReference type="ChEBI" id="CHEBI:29105"/>
    </cofactor>
</comment>
<evidence type="ECO:0000256" key="8">
    <source>
        <dbReference type="ARBA" id="ARBA00022989"/>
    </source>
</evidence>
<feature type="transmembrane region" description="Helical" evidence="11">
    <location>
        <begin position="286"/>
        <end position="306"/>
    </location>
</feature>
<evidence type="ECO:0000256" key="6">
    <source>
        <dbReference type="ARBA" id="ARBA00022801"/>
    </source>
</evidence>
<feature type="domain" description="PDZ" evidence="12">
    <location>
        <begin position="104"/>
        <end position="194"/>
    </location>
</feature>
<dbReference type="AlphaFoldDB" id="A0A2M7IZ55"/>
<keyword evidence="8 11" id="KW-1133">Transmembrane helix</keyword>
<feature type="transmembrane region" description="Helical" evidence="11">
    <location>
        <begin position="51"/>
        <end position="70"/>
    </location>
</feature>
<evidence type="ECO:0000256" key="1">
    <source>
        <dbReference type="ARBA" id="ARBA00001947"/>
    </source>
</evidence>
<evidence type="ECO:0000256" key="2">
    <source>
        <dbReference type="ARBA" id="ARBA00004141"/>
    </source>
</evidence>
<evidence type="ECO:0000256" key="11">
    <source>
        <dbReference type="SAM" id="Phobius"/>
    </source>
</evidence>
<comment type="similarity">
    <text evidence="3">Belongs to the peptidase M50B family.</text>
</comment>
<dbReference type="InterPro" id="IPR004387">
    <property type="entry name" value="Pept_M50_Zn"/>
</dbReference>
<dbReference type="EMBL" id="PFHV01000014">
    <property type="protein sequence ID" value="PIX03394.1"/>
    <property type="molecule type" value="Genomic_DNA"/>
</dbReference>
<dbReference type="InterPro" id="IPR008915">
    <property type="entry name" value="Peptidase_M50"/>
</dbReference>
<dbReference type="PANTHER" id="PTHR42837:SF2">
    <property type="entry name" value="MEMBRANE METALLOPROTEASE ARASP2, CHLOROPLASTIC-RELATED"/>
    <property type="match status" value="1"/>
</dbReference>
<evidence type="ECO:0000256" key="3">
    <source>
        <dbReference type="ARBA" id="ARBA00007931"/>
    </source>
</evidence>
<dbReference type="Gene3D" id="2.30.42.10">
    <property type="match status" value="1"/>
</dbReference>
<protein>
    <recommendedName>
        <fullName evidence="12">PDZ domain-containing protein</fullName>
    </recommendedName>
</protein>
<keyword evidence="7" id="KW-0862">Zinc</keyword>
<dbReference type="InterPro" id="IPR001478">
    <property type="entry name" value="PDZ"/>
</dbReference>
<dbReference type="Pfam" id="PF02163">
    <property type="entry name" value="Peptidase_M50"/>
    <property type="match status" value="1"/>
</dbReference>
<evidence type="ECO:0000256" key="9">
    <source>
        <dbReference type="ARBA" id="ARBA00023049"/>
    </source>
</evidence>
<feature type="transmembrane region" description="Helical" evidence="11">
    <location>
        <begin position="91"/>
        <end position="117"/>
    </location>
</feature>
<evidence type="ECO:0000256" key="4">
    <source>
        <dbReference type="ARBA" id="ARBA00022670"/>
    </source>
</evidence>
<keyword evidence="10 11" id="KW-0472">Membrane</keyword>
<keyword evidence="9" id="KW-0482">Metalloprotease</keyword>
<dbReference type="GO" id="GO:0004222">
    <property type="term" value="F:metalloendopeptidase activity"/>
    <property type="evidence" value="ECO:0007669"/>
    <property type="project" value="InterPro"/>
</dbReference>